<protein>
    <submittedName>
        <fullName evidence="1">Phosphatidylethanolamine-binding protein</fullName>
    </submittedName>
</protein>
<evidence type="ECO:0000313" key="1">
    <source>
        <dbReference type="EMBL" id="MBK1711370.1"/>
    </source>
</evidence>
<dbReference type="Gene3D" id="3.90.280.10">
    <property type="entry name" value="PEBP-like"/>
    <property type="match status" value="1"/>
</dbReference>
<reference evidence="1" key="1">
    <citation type="submission" date="2017-08" db="EMBL/GenBank/DDBJ databases">
        <authorList>
            <person name="Imhoff J.F."/>
            <person name="Rahn T."/>
            <person name="Kuenzel S."/>
            <person name="Neulinger S.C."/>
        </authorList>
    </citation>
    <scope>NUCLEOTIDE SEQUENCE</scope>
    <source>
        <strain evidence="1">IM 151</strain>
    </source>
</reference>
<proteinExistence type="predicted"/>
<dbReference type="RefSeq" id="WP_200377590.1">
    <property type="nucleotide sequence ID" value="NZ_NRRU01000002.1"/>
</dbReference>
<gene>
    <name evidence="1" type="ORF">CKO43_01080</name>
</gene>
<name>A0ABS1DP66_RUBGE</name>
<dbReference type="InterPro" id="IPR005247">
    <property type="entry name" value="YbhB_YbcL/LppC-like"/>
</dbReference>
<dbReference type="InterPro" id="IPR008914">
    <property type="entry name" value="PEBP"/>
</dbReference>
<dbReference type="Proteomes" id="UP001041814">
    <property type="component" value="Unassembled WGS sequence"/>
</dbReference>
<evidence type="ECO:0000313" key="2">
    <source>
        <dbReference type="Proteomes" id="UP001041814"/>
    </source>
</evidence>
<organism evidence="1 2">
    <name type="scientific">Rubrivivax gelatinosus</name>
    <name type="common">Rhodocyclus gelatinosus</name>
    <name type="synonym">Rhodopseudomonas gelatinosa</name>
    <dbReference type="NCBI Taxonomy" id="28068"/>
    <lineage>
        <taxon>Bacteria</taxon>
        <taxon>Pseudomonadati</taxon>
        <taxon>Pseudomonadota</taxon>
        <taxon>Betaproteobacteria</taxon>
        <taxon>Burkholderiales</taxon>
        <taxon>Sphaerotilaceae</taxon>
        <taxon>Rubrivivax</taxon>
    </lineage>
</organism>
<dbReference type="SUPFAM" id="SSF49777">
    <property type="entry name" value="PEBP-like"/>
    <property type="match status" value="1"/>
</dbReference>
<dbReference type="PANTHER" id="PTHR30289:SF1">
    <property type="entry name" value="PEBP (PHOSPHATIDYLETHANOLAMINE-BINDING PROTEIN) FAMILY PROTEIN"/>
    <property type="match status" value="1"/>
</dbReference>
<comment type="caution">
    <text evidence="1">The sequence shown here is derived from an EMBL/GenBank/DDBJ whole genome shotgun (WGS) entry which is preliminary data.</text>
</comment>
<reference evidence="1" key="2">
    <citation type="journal article" date="2020" name="Microorganisms">
        <title>Osmotic Adaptation and Compatible Solute Biosynthesis of Phototrophic Bacteria as Revealed from Genome Analyses.</title>
        <authorList>
            <person name="Imhoff J.F."/>
            <person name="Rahn T."/>
            <person name="Kunzel S."/>
            <person name="Keller A."/>
            <person name="Neulinger S.C."/>
        </authorList>
    </citation>
    <scope>NUCLEOTIDE SEQUENCE</scope>
    <source>
        <strain evidence="1">IM 151</strain>
    </source>
</reference>
<keyword evidence="2" id="KW-1185">Reference proteome</keyword>
<dbReference type="PANTHER" id="PTHR30289">
    <property type="entry name" value="UNCHARACTERIZED PROTEIN YBCL-RELATED"/>
    <property type="match status" value="1"/>
</dbReference>
<dbReference type="InterPro" id="IPR036610">
    <property type="entry name" value="PEBP-like_sf"/>
</dbReference>
<sequence>MLEKLPDTLGHALHGMRAGRDKTLFHAIDLRAGMGAIRLESLAFGDHAPIPALYTADGTGISPPLHWSGVPAAAVELVLIVEDADSPSPQPLVHAIAHALPADAAGALAEGALGGGNSAPAVATGLNSLLQSAWLAPDPPPGHGLHHYLFQVFALEAGEGLGSTPGRDALRQAVLARGLASGCLVGCYERRDGSITEGAAGPVGAARIA</sequence>
<dbReference type="EMBL" id="NRRU01000002">
    <property type="protein sequence ID" value="MBK1711370.1"/>
    <property type="molecule type" value="Genomic_DNA"/>
</dbReference>
<accession>A0ABS1DP66</accession>
<dbReference type="CDD" id="cd00865">
    <property type="entry name" value="PEBP_bact_arch"/>
    <property type="match status" value="1"/>
</dbReference>
<dbReference type="Pfam" id="PF01161">
    <property type="entry name" value="PBP"/>
    <property type="match status" value="1"/>
</dbReference>